<dbReference type="EMBL" id="JAFBCY010000002">
    <property type="protein sequence ID" value="MBM7851797.1"/>
    <property type="molecule type" value="Genomic_DNA"/>
</dbReference>
<dbReference type="NCBIfam" id="TIGR02098">
    <property type="entry name" value="MJ0042_CXXC"/>
    <property type="match status" value="1"/>
</dbReference>
<evidence type="ECO:0000313" key="4">
    <source>
        <dbReference type="EMBL" id="MBM7851797.1"/>
    </source>
</evidence>
<proteinExistence type="predicted"/>
<organism evidence="3 6">
    <name type="scientific">Methylopila capsulata</name>
    <dbReference type="NCBI Taxonomy" id="61654"/>
    <lineage>
        <taxon>Bacteria</taxon>
        <taxon>Pseudomonadati</taxon>
        <taxon>Pseudomonadota</taxon>
        <taxon>Alphaproteobacteria</taxon>
        <taxon>Hyphomicrobiales</taxon>
        <taxon>Methylopilaceae</taxon>
        <taxon>Methylopila</taxon>
    </lineage>
</organism>
<keyword evidence="5" id="KW-1185">Reference proteome</keyword>
<dbReference type="Proteomes" id="UP000758856">
    <property type="component" value="Unassembled WGS sequence"/>
</dbReference>
<evidence type="ECO:0000259" key="2">
    <source>
        <dbReference type="Pfam" id="PF13717"/>
    </source>
</evidence>
<reference evidence="4 5" key="2">
    <citation type="submission" date="2021-01" db="EMBL/GenBank/DDBJ databases">
        <title>Genomic Encyclopedia of Type Strains, Phase IV (KMG-IV): sequencing the most valuable type-strain genomes for metagenomic binning, comparative biology and taxonomic classification.</title>
        <authorList>
            <person name="Goeker M."/>
        </authorList>
    </citation>
    <scope>NUCLEOTIDE SEQUENCE [LARGE SCALE GENOMIC DNA]</scope>
    <source>
        <strain evidence="4 5">DSM 6130</strain>
    </source>
</reference>
<sequence>MLIVCPACSASYRLAPQALGAGRKVRCARCRTEWYADAPLDANPLLEGEGLPRAGDPFAASNARRNPEPQPADEPDWTLGADELERAKSSELPSIAGFDEVDPVDMMGQAQDELDPDALAGRRRAGARQPRAARNGAPPRRRALVNALAKRPALAAAALGVAALFVAILMRADLVEAAPSLASLYARIGMPVNVRGLEISGVRSVEEIEEGAPMLLVTGTIANVAQGPRDVPRLRLAVVADDGREVYSWTTVAGRTKIGVGETTQFKARLASPPAEGRRIVVRFLARQDLATHPR</sequence>
<protein>
    <submittedName>
        <fullName evidence="3">Thioredoxin</fullName>
    </submittedName>
    <submittedName>
        <fullName evidence="4">Zn finger-like uncharacterized protein</fullName>
    </submittedName>
</protein>
<evidence type="ECO:0000313" key="6">
    <source>
        <dbReference type="Proteomes" id="UP001143400"/>
    </source>
</evidence>
<dbReference type="AlphaFoldDB" id="A0A9W6ITL8"/>
<evidence type="ECO:0000313" key="3">
    <source>
        <dbReference type="EMBL" id="GLK54861.1"/>
    </source>
</evidence>
<reference evidence="3" key="1">
    <citation type="journal article" date="2014" name="Int. J. Syst. Evol. Microbiol.">
        <title>Complete genome sequence of Corynebacterium casei LMG S-19264T (=DSM 44701T), isolated from a smear-ripened cheese.</title>
        <authorList>
            <consortium name="US DOE Joint Genome Institute (JGI-PGF)"/>
            <person name="Walter F."/>
            <person name="Albersmeier A."/>
            <person name="Kalinowski J."/>
            <person name="Ruckert C."/>
        </authorList>
    </citation>
    <scope>NUCLEOTIDE SEQUENCE</scope>
    <source>
        <strain evidence="3">VKM B-1606</strain>
    </source>
</reference>
<dbReference type="EMBL" id="BSFF01000001">
    <property type="protein sequence ID" value="GLK54861.1"/>
    <property type="molecule type" value="Genomic_DNA"/>
</dbReference>
<evidence type="ECO:0000256" key="1">
    <source>
        <dbReference type="SAM" id="MobiDB-lite"/>
    </source>
</evidence>
<accession>A0A9W6ITL8</accession>
<comment type="caution">
    <text evidence="3">The sequence shown here is derived from an EMBL/GenBank/DDBJ whole genome shotgun (WGS) entry which is preliminary data.</text>
</comment>
<dbReference type="Pfam" id="PF13717">
    <property type="entry name" value="Zn_ribbon_4"/>
    <property type="match status" value="1"/>
</dbReference>
<feature type="region of interest" description="Disordered" evidence="1">
    <location>
        <begin position="42"/>
        <end position="77"/>
    </location>
</feature>
<dbReference type="InterPro" id="IPR011723">
    <property type="entry name" value="Znf/thioredoxin_put"/>
</dbReference>
<dbReference type="RefSeq" id="WP_204950195.1">
    <property type="nucleotide sequence ID" value="NZ_BSFF01000001.1"/>
</dbReference>
<evidence type="ECO:0000313" key="5">
    <source>
        <dbReference type="Proteomes" id="UP000758856"/>
    </source>
</evidence>
<reference evidence="3" key="3">
    <citation type="submission" date="2023-01" db="EMBL/GenBank/DDBJ databases">
        <authorList>
            <person name="Sun Q."/>
            <person name="Evtushenko L."/>
        </authorList>
    </citation>
    <scope>NUCLEOTIDE SEQUENCE</scope>
    <source>
        <strain evidence="3">VKM B-1606</strain>
    </source>
</reference>
<name>A0A9W6ITL8_9HYPH</name>
<dbReference type="Proteomes" id="UP001143400">
    <property type="component" value="Unassembled WGS sequence"/>
</dbReference>
<feature type="domain" description="Zinc finger/thioredoxin putative" evidence="2">
    <location>
        <begin position="1"/>
        <end position="34"/>
    </location>
</feature>
<gene>
    <name evidence="3" type="ORF">GCM10008170_08800</name>
    <name evidence="4" type="ORF">JOD31_002022</name>
</gene>